<accession>A0ABT5DGF3</accession>
<comment type="caution">
    <text evidence="1">The sequence shown here is derived from an EMBL/GenBank/DDBJ whole genome shotgun (WGS) entry which is preliminary data.</text>
</comment>
<evidence type="ECO:0000313" key="2">
    <source>
        <dbReference type="Proteomes" id="UP001221838"/>
    </source>
</evidence>
<evidence type="ECO:0000313" key="1">
    <source>
        <dbReference type="EMBL" id="MDC0712149.1"/>
    </source>
</evidence>
<dbReference type="Proteomes" id="UP001221838">
    <property type="component" value="Unassembled WGS sequence"/>
</dbReference>
<protein>
    <recommendedName>
        <fullName evidence="3">PIN domain-containing protein</fullName>
    </recommendedName>
</protein>
<reference evidence="1 2" key="1">
    <citation type="submission" date="2022-11" db="EMBL/GenBank/DDBJ databases">
        <title>Minimal conservation of predation-associated metabolite biosynthetic gene clusters underscores biosynthetic potential of Myxococcota including descriptions for ten novel species: Archangium lansinium sp. nov., Myxococcus landrumus sp. nov., Nannocystis bai.</title>
        <authorList>
            <person name="Ahearne A."/>
            <person name="Stevens C."/>
            <person name="Dowd S."/>
        </authorList>
    </citation>
    <scope>NUCLEOTIDE SEQUENCE [LARGE SCALE GENOMIC DNA]</scope>
    <source>
        <strain evidence="1 2">NCWAL01</strain>
    </source>
</reference>
<keyword evidence="2" id="KW-1185">Reference proteome</keyword>
<gene>
    <name evidence="1" type="ORF">POL68_27025</name>
</gene>
<name>A0ABT5DGF3_9BACT</name>
<organism evidence="1 2">
    <name type="scientific">Stigmatella ashevillensis</name>
    <dbReference type="NCBI Taxonomy" id="2995309"/>
    <lineage>
        <taxon>Bacteria</taxon>
        <taxon>Pseudomonadati</taxon>
        <taxon>Myxococcota</taxon>
        <taxon>Myxococcia</taxon>
        <taxon>Myxococcales</taxon>
        <taxon>Cystobacterineae</taxon>
        <taxon>Archangiaceae</taxon>
        <taxon>Stigmatella</taxon>
    </lineage>
</organism>
<dbReference type="EMBL" id="JAQNDM010000002">
    <property type="protein sequence ID" value="MDC0712149.1"/>
    <property type="molecule type" value="Genomic_DNA"/>
</dbReference>
<proteinExistence type="predicted"/>
<dbReference type="RefSeq" id="WP_272142220.1">
    <property type="nucleotide sequence ID" value="NZ_JAQNDM010000002.1"/>
</dbReference>
<sequence>MSICLVDTSVFCELLRVPNMDQRHAEVIAEFEKKLKIPETLLLPMTTVLETGNHIGQQGDGRQRREAASRFTAQVRRALEGRSPFAPTRLLNRESLLEWLDEFPEWALKGSGLGDLSILKDFEHQCALHRGRRVYIWSLDVHLSCYDRAATL</sequence>
<evidence type="ECO:0008006" key="3">
    <source>
        <dbReference type="Google" id="ProtNLM"/>
    </source>
</evidence>